<evidence type="ECO:0000313" key="3">
    <source>
        <dbReference type="Proteomes" id="UP000076842"/>
    </source>
</evidence>
<dbReference type="Proteomes" id="UP000076842">
    <property type="component" value="Unassembled WGS sequence"/>
</dbReference>
<feature type="compositionally biased region" description="Low complexity" evidence="1">
    <location>
        <begin position="49"/>
        <end position="64"/>
    </location>
</feature>
<reference evidence="2 3" key="1">
    <citation type="journal article" date="2016" name="Mol. Biol. Evol.">
        <title>Comparative Genomics of Early-Diverging Mushroom-Forming Fungi Provides Insights into the Origins of Lignocellulose Decay Capabilities.</title>
        <authorList>
            <person name="Nagy L.G."/>
            <person name="Riley R."/>
            <person name="Tritt A."/>
            <person name="Adam C."/>
            <person name="Daum C."/>
            <person name="Floudas D."/>
            <person name="Sun H."/>
            <person name="Yadav J.S."/>
            <person name="Pangilinan J."/>
            <person name="Larsson K.H."/>
            <person name="Matsuura K."/>
            <person name="Barry K."/>
            <person name="Labutti K."/>
            <person name="Kuo R."/>
            <person name="Ohm R.A."/>
            <person name="Bhattacharya S.S."/>
            <person name="Shirouzu T."/>
            <person name="Yoshinaga Y."/>
            <person name="Martin F.M."/>
            <person name="Grigoriev I.V."/>
            <person name="Hibbett D.S."/>
        </authorList>
    </citation>
    <scope>NUCLEOTIDE SEQUENCE [LARGE SCALE GENOMIC DNA]</scope>
    <source>
        <strain evidence="2 3">HHB12733</strain>
    </source>
</reference>
<evidence type="ECO:0000256" key="1">
    <source>
        <dbReference type="SAM" id="MobiDB-lite"/>
    </source>
</evidence>
<feature type="region of interest" description="Disordered" evidence="1">
    <location>
        <begin position="1"/>
        <end position="64"/>
    </location>
</feature>
<dbReference type="InParanoid" id="A0A165F6L0"/>
<proteinExistence type="predicted"/>
<gene>
    <name evidence="2" type="ORF">CALCODRAFT_497609</name>
</gene>
<evidence type="ECO:0000313" key="2">
    <source>
        <dbReference type="EMBL" id="KZT56297.1"/>
    </source>
</evidence>
<keyword evidence="3" id="KW-1185">Reference proteome</keyword>
<sequence length="64" mass="6809">MYSQPATRPRTSPTTSPHNQSPARNSRSPPGRQAQPQSVEGPSHNHRGPSTSTTFSPASAPCNQ</sequence>
<accession>A0A165F6L0</accession>
<dbReference type="EMBL" id="KV423980">
    <property type="protein sequence ID" value="KZT56297.1"/>
    <property type="molecule type" value="Genomic_DNA"/>
</dbReference>
<feature type="compositionally biased region" description="Polar residues" evidence="1">
    <location>
        <begin position="18"/>
        <end position="40"/>
    </location>
</feature>
<name>A0A165F6L0_9BASI</name>
<dbReference type="AlphaFoldDB" id="A0A165F6L0"/>
<feature type="compositionally biased region" description="Low complexity" evidence="1">
    <location>
        <begin position="1"/>
        <end position="17"/>
    </location>
</feature>
<protein>
    <submittedName>
        <fullName evidence="2">Uncharacterized protein</fullName>
    </submittedName>
</protein>
<organism evidence="2 3">
    <name type="scientific">Calocera cornea HHB12733</name>
    <dbReference type="NCBI Taxonomy" id="1353952"/>
    <lineage>
        <taxon>Eukaryota</taxon>
        <taxon>Fungi</taxon>
        <taxon>Dikarya</taxon>
        <taxon>Basidiomycota</taxon>
        <taxon>Agaricomycotina</taxon>
        <taxon>Dacrymycetes</taxon>
        <taxon>Dacrymycetales</taxon>
        <taxon>Dacrymycetaceae</taxon>
        <taxon>Calocera</taxon>
    </lineage>
</organism>